<dbReference type="CDD" id="cd05930">
    <property type="entry name" value="A_NRPS"/>
    <property type="match status" value="1"/>
</dbReference>
<dbReference type="Pfam" id="PF00109">
    <property type="entry name" value="ketoacyl-synt"/>
    <property type="match status" value="1"/>
</dbReference>
<dbReference type="SMART" id="SM00825">
    <property type="entry name" value="PKS_KS"/>
    <property type="match status" value="1"/>
</dbReference>
<evidence type="ECO:0000313" key="12">
    <source>
        <dbReference type="Proteomes" id="UP001601521"/>
    </source>
</evidence>
<comment type="caution">
    <text evidence="11">The sequence shown here is derived from an EMBL/GenBank/DDBJ whole genome shotgun (WGS) entry which is preliminary data.</text>
</comment>
<feature type="region of interest" description="N-terminal hotdog fold" evidence="6">
    <location>
        <begin position="1563"/>
        <end position="1687"/>
    </location>
</feature>
<feature type="compositionally biased region" description="Low complexity" evidence="7">
    <location>
        <begin position="2476"/>
        <end position="2496"/>
    </location>
</feature>
<dbReference type="InterPro" id="IPR020806">
    <property type="entry name" value="PKS_PP-bd"/>
</dbReference>
<dbReference type="Gene3D" id="3.40.50.720">
    <property type="entry name" value="NAD(P)-binding Rossmann-like Domain"/>
    <property type="match status" value="1"/>
</dbReference>
<dbReference type="InterPro" id="IPR049552">
    <property type="entry name" value="PKS_DH_N"/>
</dbReference>
<feature type="compositionally biased region" description="Low complexity" evidence="7">
    <location>
        <begin position="2506"/>
        <end position="2518"/>
    </location>
</feature>
<keyword evidence="1" id="KW-0596">Phosphopantetheine</keyword>
<dbReference type="InterPro" id="IPR010071">
    <property type="entry name" value="AA_adenyl_dom"/>
</dbReference>
<dbReference type="Gene3D" id="3.40.47.10">
    <property type="match status" value="1"/>
</dbReference>
<dbReference type="PANTHER" id="PTHR43775">
    <property type="entry name" value="FATTY ACID SYNTHASE"/>
    <property type="match status" value="1"/>
</dbReference>
<dbReference type="PANTHER" id="PTHR43775:SF37">
    <property type="entry name" value="SI:DKEY-61P9.11"/>
    <property type="match status" value="1"/>
</dbReference>
<feature type="domain" description="PKS/mFAS DH" evidence="10">
    <location>
        <begin position="1563"/>
        <end position="1854"/>
    </location>
</feature>
<evidence type="ECO:0000259" key="10">
    <source>
        <dbReference type="PROSITE" id="PS52019"/>
    </source>
</evidence>
<dbReference type="Gene3D" id="3.40.50.12780">
    <property type="entry name" value="N-terminal domain of ligase-like"/>
    <property type="match status" value="1"/>
</dbReference>
<keyword evidence="3" id="KW-0808">Transferase</keyword>
<dbReference type="InterPro" id="IPR020845">
    <property type="entry name" value="AMP-binding_CS"/>
</dbReference>
<dbReference type="InterPro" id="IPR018201">
    <property type="entry name" value="Ketoacyl_synth_AS"/>
</dbReference>
<dbReference type="SUPFAM" id="SSF47336">
    <property type="entry name" value="ACP-like"/>
    <property type="match status" value="2"/>
</dbReference>
<dbReference type="Proteomes" id="UP001601521">
    <property type="component" value="Unassembled WGS sequence"/>
</dbReference>
<evidence type="ECO:0000256" key="5">
    <source>
        <dbReference type="ARBA" id="ARBA00023268"/>
    </source>
</evidence>
<dbReference type="Pfam" id="PF13193">
    <property type="entry name" value="AMP-binding_C"/>
    <property type="match status" value="1"/>
</dbReference>
<dbReference type="PROSITE" id="PS50075">
    <property type="entry name" value="CARRIER"/>
    <property type="match status" value="2"/>
</dbReference>
<dbReference type="InterPro" id="IPR050091">
    <property type="entry name" value="PKS_NRPS_Biosynth_Enz"/>
</dbReference>
<keyword evidence="5" id="KW-0511">Multifunctional enzyme</keyword>
<keyword evidence="4" id="KW-0677">Repeat</keyword>
<dbReference type="InterPro" id="IPR036291">
    <property type="entry name" value="NAD(P)-bd_dom_sf"/>
</dbReference>
<dbReference type="Pfam" id="PF00550">
    <property type="entry name" value="PP-binding"/>
    <property type="match status" value="2"/>
</dbReference>
<dbReference type="InterPro" id="IPR014030">
    <property type="entry name" value="Ketoacyl_synth_N"/>
</dbReference>
<comment type="caution">
    <text evidence="6">Lacks conserved residue(s) required for the propagation of feature annotation.</text>
</comment>
<reference evidence="11 12" key="1">
    <citation type="submission" date="2024-10" db="EMBL/GenBank/DDBJ databases">
        <title>The Natural Products Discovery Center: Release of the First 8490 Sequenced Strains for Exploring Actinobacteria Biosynthetic Diversity.</title>
        <authorList>
            <person name="Kalkreuter E."/>
            <person name="Kautsar S.A."/>
            <person name="Yang D."/>
            <person name="Bader C.D."/>
            <person name="Teijaro C.N."/>
            <person name="Fluegel L."/>
            <person name="Davis C.M."/>
            <person name="Simpson J.R."/>
            <person name="Lauterbach L."/>
            <person name="Steele A.D."/>
            <person name="Gui C."/>
            <person name="Meng S."/>
            <person name="Li G."/>
            <person name="Viehrig K."/>
            <person name="Ye F."/>
            <person name="Su P."/>
            <person name="Kiefer A.F."/>
            <person name="Nichols A."/>
            <person name="Cepeda A.J."/>
            <person name="Yan W."/>
            <person name="Fan B."/>
            <person name="Jiang Y."/>
            <person name="Adhikari A."/>
            <person name="Zheng C.-J."/>
            <person name="Schuster L."/>
            <person name="Cowan T.M."/>
            <person name="Smanski M.J."/>
            <person name="Chevrette M.G."/>
            <person name="De Carvalho L.P.S."/>
            <person name="Shen B."/>
        </authorList>
    </citation>
    <scope>NUCLEOTIDE SEQUENCE [LARGE SCALE GENOMIC DNA]</scope>
    <source>
        <strain evidence="11 12">NPDC004550</strain>
    </source>
</reference>
<dbReference type="InterPro" id="IPR049900">
    <property type="entry name" value="PKS_mFAS_DH"/>
</dbReference>
<dbReference type="SMART" id="SM00822">
    <property type="entry name" value="PKS_KR"/>
    <property type="match status" value="1"/>
</dbReference>
<dbReference type="SMART" id="SM01294">
    <property type="entry name" value="PKS_PP_betabranch"/>
    <property type="match status" value="1"/>
</dbReference>
<dbReference type="InterPro" id="IPR042104">
    <property type="entry name" value="PKS_dehydratase_sf"/>
</dbReference>
<name>A0ABW6NEI5_9NOCA</name>
<keyword evidence="12" id="KW-1185">Reference proteome</keyword>
<dbReference type="EMBL" id="JBIALX010000003">
    <property type="protein sequence ID" value="MFF0453545.1"/>
    <property type="molecule type" value="Genomic_DNA"/>
</dbReference>
<evidence type="ECO:0000256" key="6">
    <source>
        <dbReference type="PROSITE-ProRule" id="PRU01363"/>
    </source>
</evidence>
<proteinExistence type="predicted"/>
<dbReference type="InterPro" id="IPR020841">
    <property type="entry name" value="PKS_Beta-ketoAc_synthase_dom"/>
</dbReference>
<keyword evidence="2" id="KW-0597">Phosphoprotein</keyword>
<dbReference type="InterPro" id="IPR042099">
    <property type="entry name" value="ANL_N_sf"/>
</dbReference>
<dbReference type="Gene3D" id="3.30.70.3290">
    <property type="match status" value="1"/>
</dbReference>
<dbReference type="Pfam" id="PF08659">
    <property type="entry name" value="KR"/>
    <property type="match status" value="1"/>
</dbReference>
<protein>
    <submittedName>
        <fullName evidence="11">Amino acid adenylation domain-containing protein</fullName>
    </submittedName>
</protein>
<dbReference type="Gene3D" id="1.10.1200.10">
    <property type="entry name" value="ACP-like"/>
    <property type="match status" value="2"/>
</dbReference>
<dbReference type="InterPro" id="IPR014031">
    <property type="entry name" value="Ketoacyl_synth_C"/>
</dbReference>
<dbReference type="PROSITE" id="PS52004">
    <property type="entry name" value="KS3_2"/>
    <property type="match status" value="1"/>
</dbReference>
<dbReference type="SMART" id="SM00823">
    <property type="entry name" value="PKS_PP"/>
    <property type="match status" value="2"/>
</dbReference>
<dbReference type="InterPro" id="IPR036736">
    <property type="entry name" value="ACP-like_sf"/>
</dbReference>
<dbReference type="Pfam" id="PF21089">
    <property type="entry name" value="PKS_DH_N"/>
    <property type="match status" value="1"/>
</dbReference>
<dbReference type="SUPFAM" id="SSF52777">
    <property type="entry name" value="CoA-dependent acyltransferases"/>
    <property type="match status" value="1"/>
</dbReference>
<feature type="domain" description="Carrier" evidence="8">
    <location>
        <begin position="725"/>
        <end position="800"/>
    </location>
</feature>
<feature type="domain" description="Ketosynthase family 3 (KS3)" evidence="9">
    <location>
        <begin position="813"/>
        <end position="1237"/>
    </location>
</feature>
<dbReference type="Gene3D" id="3.30.300.30">
    <property type="match status" value="1"/>
</dbReference>
<gene>
    <name evidence="11" type="ORF">ACFYTH_09265</name>
</gene>
<dbReference type="Pfam" id="PF02801">
    <property type="entry name" value="Ketoacyl-synt_C"/>
    <property type="match status" value="1"/>
</dbReference>
<sequence>MQADFLPGVIAIATDFRRAPVQRYLRAREEYRPGASGPALAALIALVHRYSEHTEVTLGVIAPDDDSPIPLRIAVEPDRTAEALTAEVDDARSRLAAARAGVDIDDVIGKLCPTPVFDRHPLFQIAYCAVTGEHEPDAAEDALEAVVGCDLVFVDDRGAGELRCEYDAELFEPRTVRRLLAQWATLIDAFTAQPDTALAALPMLPEGDRAALDEWSAGPLVARPATTLHALIAERAVTRPHSPAVVSAAGTMSYGELDDRAARVAGYLSAVGVRPRQIVALCLRRSPRVPVLALGVMKAGAAYLPLDPADPDARLATILADSGASVVLCDDAEIAERLSVEGVTTIDLDAVRDELEQIEPAPARVGAPTDLAYVIYTSGSTGRPKGVLIEHAAICNRLLHDAIRIDESDRVLQKTPLTFDVSVWDLFYPLVHGAQSVLCDAEGHRDSRYLLEIIRAQEITVAHFVPSMLRTWLAEPGVEACTSLRSVTTSGEALPADVAAEFHRLLPGTALYNYYGPTEAAVDVTCEQVLPGAAVTLGRPIENVRAVVLDTAGQPVPVGVPGQLHLAGVCLARGYVDPADEVGRFVADRRTGDRLYATGDRVRRLPDGRLDYLGRADHQLKLRGLRIEAGEVEAALRTADGVREGVVTVFGDDPQRSELVGYVSAEDDAVVDTDALREHARALLPAYMVPAKFVVLEEFPRNSAGKIDRRRLPAPVVAVRDTTAASSSDLSDAIAAVWARVLECEAVPATANFFDLGGNSLLVARVHLALEEALGISIARTDLFRYPTVASLAAALAGSVAARESSDDTGDHSGPFAVIGMAVRVPGAADLDEFWDVIAGARTTMTELDDEQLRAAGESDERIAAPNYVRTAAVLDDIAGFDADYFGFTAREAQVTDPQHRLLLECAVEALEHAGYGGAPQRPRTGVFVGGLPSSYFHRYFADDFTRLPSTQHYQIKVGNEPDFLPTSIAYRLDLRGPAVTVQSACSTSLVAVHLACQSIGRGECEIALAGGVAVRVPDRVGYLHQEGMVASPDGHCRAFDEQAGGTVFGNGAGAVVLKRLDAAVRDGDRIFAVVRGTAINNDGSAKVGFTAPSVDGQVEVICRAHRLAGVAPADIGYVEAHGTATPMGDPMEIAALTEAFGGPGADRCEVGSVKANIGHLDTAAGVAGLVKAVLALDHAVLPGLADLQQPSSRIPWSETPFRVSPRSRAWPSDRPRIATVSAFGIGGTNAHAVLEAAPPRTASTAPAGWAGLFRLSARSDAALRDLAQRYLDRLNSDAGVEDVCYTTGFGREHHGHRLAAVISTLPELRAALAAYLRGEPAAALFTEAQQHADRRLCLVLGDAPEAGVDEFLDMYADDAVVRTARAEVAAALGGAEPAGVQAELARQYVLVQMWRACGLHWDAVIGYGTGEYVAAAISGVVDLATAMRDAAAGTPAPVGDDRRDLWQASHAHGVESCVAAAGCDRMLVLARRGDERARLRLAADRYGVHTVLAADGPHDFPRTLAVAAAKLYASGQDICLTPWGPFAHGRRIPLPTYAFQRSTFWVEPKRALRRAENTVEEPGLPGRPVDLPLSDEIRYERGFACDSPSYVTDHRLFGTAVVPGASHIAMVLAAAAHHIDGPYVLRDTLFLHPFAVSDGGSRRAQLVLRPNGPGWDVTLVAEEESGAGAAWPALFRTALESAPAESDSIFDDADRDEILARCPQELSGLEFYRDVWVPGLDTGNSFHWIETIRRGDNEALCLTTRPEKVEIGPEPLHAGLVEAAFQVLNSCWKYDNDLLRAQENIYVPFSIDRYYFSGRRTEGPLWIHARLAGGHGAGDEAFTAHIRMYSAIGELVVAVDGFESRRISRAQVERALAHKTADITHEQHWQRTETAGDSIQPVSLLVVDDEPDRLSRFARVLRERAIPAVTVLIGADAPPGSGITRGAAVDAETGSWPVEFAAADRRGFVDLRGLSSADGDSARFVGEAAQRCAAAVRPLPALASDRVRVWWPTGGAQPVTGDADVTDPAATMLWGIATVVRREYPELRCSTVDLDGGDDSSLMRLAAEIQRWSPEMRIAYRGGNRYVARLRRAQPGTEVRIRPDRSYLVTGGLRGIGPRVAHMLAEQGARHLVLVGRTAPGPETARLLEEIRGSGCSVTVHTADIGAESLAGVVAAAPHPLGGIVHAAGVLVDVTIAGLDADRFARVLAPKVGGIHRLRDIIGADTEFVVCFSSLTATVGAGGQANYAAANAYLDGYASLLRAQGIRATSIAWGPWDEIGMAARLDAGERGRARLRGYRPLSPEQGLRLLAGNLVAAGPTVVAADLDWPKLAAAAGGDPWYGSIAVTPPAAGPAASLRDRVLAAARTDRAALVRELTATEVKAVLGLDDGHLVDPEEGFTQLGMDSLAVVELRSRLQDGFGLALPATFGFDYPTIEKAAEYLVVAVGSDQIDAPDTTTVAAASTVAAAAHHTWPRPTATQQDGPPHSAAPPPGGSAPSGLYSATSASATPLPAASGPLIPVPAGSDSPAPTPAVASPAGPPPAGPQPADSEPAGSPPAPSARPATSPSEDPIAAELALLEAALHSDAQW</sequence>
<dbReference type="InterPro" id="IPR000873">
    <property type="entry name" value="AMP-dep_synth/lig_dom"/>
</dbReference>
<dbReference type="RefSeq" id="WP_387250384.1">
    <property type="nucleotide sequence ID" value="NZ_JBIALX010000003.1"/>
</dbReference>
<dbReference type="PROSITE" id="PS00012">
    <property type="entry name" value="PHOSPHOPANTETHEINE"/>
    <property type="match status" value="1"/>
</dbReference>
<dbReference type="Pfam" id="PF22621">
    <property type="entry name" value="CurL-like_PKS_C"/>
    <property type="match status" value="1"/>
</dbReference>
<dbReference type="CDD" id="cd08955">
    <property type="entry name" value="KR_2_FAS_SDR_x"/>
    <property type="match status" value="1"/>
</dbReference>
<dbReference type="CDD" id="cd00833">
    <property type="entry name" value="PKS"/>
    <property type="match status" value="1"/>
</dbReference>
<feature type="compositionally biased region" description="Low complexity" evidence="7">
    <location>
        <begin position="2542"/>
        <end position="2553"/>
    </location>
</feature>
<dbReference type="SUPFAM" id="SSF51735">
    <property type="entry name" value="NAD(P)-binding Rossmann-fold domains"/>
    <property type="match status" value="2"/>
</dbReference>
<evidence type="ECO:0000256" key="1">
    <source>
        <dbReference type="ARBA" id="ARBA00022450"/>
    </source>
</evidence>
<organism evidence="11 12">
    <name type="scientific">Nocardia africana</name>
    <dbReference type="NCBI Taxonomy" id="134964"/>
    <lineage>
        <taxon>Bacteria</taxon>
        <taxon>Bacillati</taxon>
        <taxon>Actinomycetota</taxon>
        <taxon>Actinomycetes</taxon>
        <taxon>Mycobacteriales</taxon>
        <taxon>Nocardiaceae</taxon>
        <taxon>Nocardia</taxon>
    </lineage>
</organism>
<dbReference type="Gene3D" id="3.10.129.110">
    <property type="entry name" value="Polyketide synthase dehydratase"/>
    <property type="match status" value="1"/>
</dbReference>
<evidence type="ECO:0000256" key="7">
    <source>
        <dbReference type="SAM" id="MobiDB-lite"/>
    </source>
</evidence>
<dbReference type="InterPro" id="IPR049551">
    <property type="entry name" value="PKS_DH_C"/>
</dbReference>
<dbReference type="InterPro" id="IPR009081">
    <property type="entry name" value="PP-bd_ACP"/>
</dbReference>
<dbReference type="SUPFAM" id="SSF53901">
    <property type="entry name" value="Thiolase-like"/>
    <property type="match status" value="1"/>
</dbReference>
<dbReference type="InterPro" id="IPR016039">
    <property type="entry name" value="Thiolase-like"/>
</dbReference>
<evidence type="ECO:0000313" key="11">
    <source>
        <dbReference type="EMBL" id="MFF0453545.1"/>
    </source>
</evidence>
<feature type="domain" description="Carrier" evidence="8">
    <location>
        <begin position="2352"/>
        <end position="2427"/>
    </location>
</feature>
<dbReference type="InterPro" id="IPR013968">
    <property type="entry name" value="PKS_KR"/>
</dbReference>
<dbReference type="InterPro" id="IPR006162">
    <property type="entry name" value="Ppantetheine_attach_site"/>
</dbReference>
<feature type="region of interest" description="C-terminal hotdog fold" evidence="6">
    <location>
        <begin position="1704"/>
        <end position="1854"/>
    </location>
</feature>
<dbReference type="InterPro" id="IPR025110">
    <property type="entry name" value="AMP-bd_C"/>
</dbReference>
<dbReference type="SMART" id="SM00826">
    <property type="entry name" value="PKS_DH"/>
    <property type="match status" value="1"/>
</dbReference>
<dbReference type="NCBIfam" id="TIGR01733">
    <property type="entry name" value="AA-adenyl-dom"/>
    <property type="match status" value="1"/>
</dbReference>
<dbReference type="InterPro" id="IPR016035">
    <property type="entry name" value="Acyl_Trfase/lysoPLipase"/>
</dbReference>
<dbReference type="PROSITE" id="PS52019">
    <property type="entry name" value="PKS_MFAS_DH"/>
    <property type="match status" value="1"/>
</dbReference>
<evidence type="ECO:0000256" key="2">
    <source>
        <dbReference type="ARBA" id="ARBA00022553"/>
    </source>
</evidence>
<dbReference type="PROSITE" id="PS00606">
    <property type="entry name" value="KS3_1"/>
    <property type="match status" value="1"/>
</dbReference>
<accession>A0ABW6NEI5</accession>
<dbReference type="Pfam" id="PF00501">
    <property type="entry name" value="AMP-binding"/>
    <property type="match status" value="1"/>
</dbReference>
<dbReference type="SUPFAM" id="SSF56801">
    <property type="entry name" value="Acetyl-CoA synthetase-like"/>
    <property type="match status" value="1"/>
</dbReference>
<feature type="region of interest" description="Disordered" evidence="7">
    <location>
        <begin position="2448"/>
        <end position="2553"/>
    </location>
</feature>
<evidence type="ECO:0000259" key="8">
    <source>
        <dbReference type="PROSITE" id="PS50075"/>
    </source>
</evidence>
<dbReference type="InterPro" id="IPR057326">
    <property type="entry name" value="KR_dom"/>
</dbReference>
<evidence type="ECO:0000259" key="9">
    <source>
        <dbReference type="PROSITE" id="PS52004"/>
    </source>
</evidence>
<dbReference type="Gene3D" id="1.10.1240.100">
    <property type="match status" value="1"/>
</dbReference>
<dbReference type="Gene3D" id="3.30.559.30">
    <property type="entry name" value="Nonribosomal peptide synthetase, condensation domain"/>
    <property type="match status" value="1"/>
</dbReference>
<dbReference type="InterPro" id="IPR045851">
    <property type="entry name" value="AMP-bd_C_sf"/>
</dbReference>
<evidence type="ECO:0000256" key="4">
    <source>
        <dbReference type="ARBA" id="ARBA00022737"/>
    </source>
</evidence>
<dbReference type="InterPro" id="IPR020807">
    <property type="entry name" value="PKS_DH"/>
</dbReference>
<evidence type="ECO:0000256" key="3">
    <source>
        <dbReference type="ARBA" id="ARBA00022679"/>
    </source>
</evidence>
<dbReference type="Pfam" id="PF14765">
    <property type="entry name" value="PS-DH"/>
    <property type="match status" value="1"/>
</dbReference>
<dbReference type="PROSITE" id="PS00455">
    <property type="entry name" value="AMP_BINDING"/>
    <property type="match status" value="1"/>
</dbReference>
<dbReference type="SUPFAM" id="SSF52151">
    <property type="entry name" value="FabD/lysophospholipase-like"/>
    <property type="match status" value="1"/>
</dbReference>